<sequence length="561" mass="63507">MSASGSPPPSRVDDKVSPDTNTNTIDTTPQVSTATPTPATANGLVQNKIKSTTVLAPRPRLKSGHSTPNMNGPLYMQTSGNSVVLVRRLRRKDEGTWKHLSRWFVENQIGRFNLLSLLTIHFVHVTSRASPIRSPSYACLHADSTTPPNSWACFYEQSLSFNLLALLFLAHNFIPKARTHTTKFFQLSYHDPATGQYGVGFDDAFFIIFGIVVFTGLRAATMEHLLAPIGKLQGVTKRKALTRFSEQAWLTVLYAVFWPWGVYIYYTNPHWLNMRELWTAWPSRDLGGIMKTYLLVQWAFWLQQIIVVHIEERRKDHWQMLTHHFVTTSLIWACYGYGHTRVGNLILILMDIGDLILPLAKCLKYCGFQTLCDAMFGLFVVSWAVARHALYLTVCWSVYAHTPDIMTTGCFKGSRDNITGPTEAPEGWSYLIEPLFDSKGLVCYNETVKWAFLSPLLFLQGITIVWFTMIVRVVIKVLKGDAADDVRSDDEGGDEEEEEDEFVYEEAQPLEQEVGVEDLDLRNWERRTGLRKQASSSGVSLPGHSDRKELLGRIGCEKQVD</sequence>
<evidence type="ECO:0000259" key="9">
    <source>
        <dbReference type="PROSITE" id="PS50922"/>
    </source>
</evidence>
<feature type="transmembrane region" description="Helical" evidence="8">
    <location>
        <begin position="248"/>
        <end position="266"/>
    </location>
</feature>
<dbReference type="Proteomes" id="UP000777438">
    <property type="component" value="Unassembled WGS sequence"/>
</dbReference>
<feature type="region of interest" description="Disordered" evidence="7">
    <location>
        <begin position="1"/>
        <end position="41"/>
    </location>
</feature>
<evidence type="ECO:0000313" key="10">
    <source>
        <dbReference type="EMBL" id="KAH6885387.1"/>
    </source>
</evidence>
<feature type="transmembrane region" description="Helical" evidence="8">
    <location>
        <begin position="375"/>
        <end position="399"/>
    </location>
</feature>
<dbReference type="OrthoDB" id="537032at2759"/>
<feature type="compositionally biased region" description="Low complexity" evidence="7">
    <location>
        <begin position="18"/>
        <end position="29"/>
    </location>
</feature>
<feature type="transmembrane region" description="Helical" evidence="8">
    <location>
        <begin position="450"/>
        <end position="471"/>
    </location>
</feature>
<evidence type="ECO:0000256" key="2">
    <source>
        <dbReference type="ARBA" id="ARBA00009808"/>
    </source>
</evidence>
<proteinExistence type="inferred from homology"/>
<dbReference type="InterPro" id="IPR016439">
    <property type="entry name" value="Lag1/Lac1-like"/>
</dbReference>
<dbReference type="AlphaFoldDB" id="A0A9P8W2H9"/>
<dbReference type="GO" id="GO:0046513">
    <property type="term" value="P:ceramide biosynthetic process"/>
    <property type="evidence" value="ECO:0007669"/>
    <property type="project" value="InterPro"/>
</dbReference>
<dbReference type="PANTHER" id="PTHR12560:SF0">
    <property type="entry name" value="LD18904P"/>
    <property type="match status" value="1"/>
</dbReference>
<reference evidence="10 11" key="1">
    <citation type="journal article" date="2021" name="Nat. Commun.">
        <title>Genetic determinants of endophytism in the Arabidopsis root mycobiome.</title>
        <authorList>
            <person name="Mesny F."/>
            <person name="Miyauchi S."/>
            <person name="Thiergart T."/>
            <person name="Pickel B."/>
            <person name="Atanasova L."/>
            <person name="Karlsson M."/>
            <person name="Huettel B."/>
            <person name="Barry K.W."/>
            <person name="Haridas S."/>
            <person name="Chen C."/>
            <person name="Bauer D."/>
            <person name="Andreopoulos W."/>
            <person name="Pangilinan J."/>
            <person name="LaButti K."/>
            <person name="Riley R."/>
            <person name="Lipzen A."/>
            <person name="Clum A."/>
            <person name="Drula E."/>
            <person name="Henrissat B."/>
            <person name="Kohler A."/>
            <person name="Grigoriev I.V."/>
            <person name="Martin F.M."/>
            <person name="Hacquard S."/>
        </authorList>
    </citation>
    <scope>NUCLEOTIDE SEQUENCE [LARGE SCALE GENOMIC DNA]</scope>
    <source>
        <strain evidence="10 11">MPI-CAGE-CH-0241</strain>
    </source>
</reference>
<dbReference type="GO" id="GO:0050291">
    <property type="term" value="F:sphingosine N-acyltransferase activity"/>
    <property type="evidence" value="ECO:0007669"/>
    <property type="project" value="InterPro"/>
</dbReference>
<dbReference type="Pfam" id="PF03798">
    <property type="entry name" value="TRAM_LAG1_CLN8"/>
    <property type="match status" value="1"/>
</dbReference>
<feature type="compositionally biased region" description="Acidic residues" evidence="7">
    <location>
        <begin position="491"/>
        <end position="504"/>
    </location>
</feature>
<feature type="region of interest" description="Disordered" evidence="7">
    <location>
        <begin position="484"/>
        <end position="507"/>
    </location>
</feature>
<evidence type="ECO:0000256" key="6">
    <source>
        <dbReference type="PROSITE-ProRule" id="PRU00205"/>
    </source>
</evidence>
<evidence type="ECO:0000256" key="8">
    <source>
        <dbReference type="SAM" id="Phobius"/>
    </source>
</evidence>
<evidence type="ECO:0000256" key="1">
    <source>
        <dbReference type="ARBA" id="ARBA00004141"/>
    </source>
</evidence>
<keyword evidence="5 6" id="KW-0472">Membrane</keyword>
<feature type="compositionally biased region" description="Polar residues" evidence="7">
    <location>
        <begin position="30"/>
        <end position="41"/>
    </location>
</feature>
<comment type="subcellular location">
    <subcellularLocation>
        <location evidence="1">Membrane</location>
        <topology evidence="1">Multi-pass membrane protein</topology>
    </subcellularLocation>
</comment>
<dbReference type="GO" id="GO:0016020">
    <property type="term" value="C:membrane"/>
    <property type="evidence" value="ECO:0007669"/>
    <property type="project" value="UniProtKB-SubCell"/>
</dbReference>
<feature type="domain" description="TLC" evidence="9">
    <location>
        <begin position="239"/>
        <end position="479"/>
    </location>
</feature>
<evidence type="ECO:0000256" key="5">
    <source>
        <dbReference type="ARBA" id="ARBA00023136"/>
    </source>
</evidence>
<feature type="transmembrane region" description="Helical" evidence="8">
    <location>
        <begin position="204"/>
        <end position="227"/>
    </location>
</feature>
<keyword evidence="11" id="KW-1185">Reference proteome</keyword>
<feature type="transmembrane region" description="Helical" evidence="8">
    <location>
        <begin position="286"/>
        <end position="308"/>
    </location>
</feature>
<comment type="caution">
    <text evidence="10">The sequence shown here is derived from an EMBL/GenBank/DDBJ whole genome shotgun (WGS) entry which is preliminary data.</text>
</comment>
<accession>A0A9P8W2H9</accession>
<feature type="compositionally biased region" description="Pro residues" evidence="7">
    <location>
        <begin position="1"/>
        <end position="10"/>
    </location>
</feature>
<protein>
    <submittedName>
        <fullName evidence="10">TLC domain-containing protein</fullName>
    </submittedName>
</protein>
<dbReference type="SMART" id="SM00724">
    <property type="entry name" value="TLC"/>
    <property type="match status" value="1"/>
</dbReference>
<evidence type="ECO:0000313" key="11">
    <source>
        <dbReference type="Proteomes" id="UP000777438"/>
    </source>
</evidence>
<comment type="similarity">
    <text evidence="2">Belongs to the sphingosine N-acyltransferase family.</text>
</comment>
<organism evidence="10 11">
    <name type="scientific">Thelonectria olida</name>
    <dbReference type="NCBI Taxonomy" id="1576542"/>
    <lineage>
        <taxon>Eukaryota</taxon>
        <taxon>Fungi</taxon>
        <taxon>Dikarya</taxon>
        <taxon>Ascomycota</taxon>
        <taxon>Pezizomycotina</taxon>
        <taxon>Sordariomycetes</taxon>
        <taxon>Hypocreomycetidae</taxon>
        <taxon>Hypocreales</taxon>
        <taxon>Nectriaceae</taxon>
        <taxon>Thelonectria</taxon>
    </lineage>
</organism>
<dbReference type="InterPro" id="IPR006634">
    <property type="entry name" value="TLC-dom"/>
</dbReference>
<evidence type="ECO:0000256" key="7">
    <source>
        <dbReference type="SAM" id="MobiDB-lite"/>
    </source>
</evidence>
<name>A0A9P8W2H9_9HYPO</name>
<keyword evidence="3 6" id="KW-0812">Transmembrane</keyword>
<dbReference type="PANTHER" id="PTHR12560">
    <property type="entry name" value="LONGEVITY ASSURANCE FACTOR 1 LAG1"/>
    <property type="match status" value="1"/>
</dbReference>
<evidence type="ECO:0000256" key="3">
    <source>
        <dbReference type="ARBA" id="ARBA00022692"/>
    </source>
</evidence>
<keyword evidence="4 8" id="KW-1133">Transmembrane helix</keyword>
<dbReference type="PROSITE" id="PS50922">
    <property type="entry name" value="TLC"/>
    <property type="match status" value="1"/>
</dbReference>
<gene>
    <name evidence="10" type="ORF">B0T10DRAFT_462435</name>
</gene>
<evidence type="ECO:0000256" key="4">
    <source>
        <dbReference type="ARBA" id="ARBA00022989"/>
    </source>
</evidence>
<dbReference type="EMBL" id="JAGPYM010000018">
    <property type="protein sequence ID" value="KAH6885387.1"/>
    <property type="molecule type" value="Genomic_DNA"/>
</dbReference>